<dbReference type="Proteomes" id="UP000030746">
    <property type="component" value="Unassembled WGS sequence"/>
</dbReference>
<gene>
    <name evidence="17" type="ORF">LOTGIDRAFT_183817</name>
</gene>
<evidence type="ECO:0000256" key="4">
    <source>
        <dbReference type="ARBA" id="ARBA00022448"/>
    </source>
</evidence>
<evidence type="ECO:0000256" key="3">
    <source>
        <dbReference type="ARBA" id="ARBA00012191"/>
    </source>
</evidence>
<dbReference type="OMA" id="PYAWPSQ"/>
<feature type="transmembrane region" description="Helical" evidence="14">
    <location>
        <begin position="533"/>
        <end position="554"/>
    </location>
</feature>
<dbReference type="PANTHER" id="PTHR24223:SF330">
    <property type="entry name" value="ATP-BINDING CASSETTE SUB-FAMILY C MEMBER 10"/>
    <property type="match status" value="1"/>
</dbReference>
<keyword evidence="6" id="KW-0677">Repeat</keyword>
<dbReference type="CDD" id="cd18598">
    <property type="entry name" value="ABC_6TM_MRP7_D1_like"/>
    <property type="match status" value="1"/>
</dbReference>
<dbReference type="RefSeq" id="XP_009063662.1">
    <property type="nucleotide sequence ID" value="XM_009065414.1"/>
</dbReference>
<keyword evidence="7" id="KW-0547">Nucleotide-binding</keyword>
<dbReference type="EC" id="7.6.2.2" evidence="3"/>
<evidence type="ECO:0000313" key="17">
    <source>
        <dbReference type="EMBL" id="ESO85415.1"/>
    </source>
</evidence>
<dbReference type="CTD" id="20244567"/>
<feature type="transmembrane region" description="Helical" evidence="14">
    <location>
        <begin position="417"/>
        <end position="437"/>
    </location>
</feature>
<evidence type="ECO:0000256" key="2">
    <source>
        <dbReference type="ARBA" id="ARBA00009726"/>
    </source>
</evidence>
<evidence type="ECO:0000256" key="1">
    <source>
        <dbReference type="ARBA" id="ARBA00004141"/>
    </source>
</evidence>
<accession>V3ZSB2</accession>
<feature type="domain" description="ABC transmembrane type-1" evidence="16">
    <location>
        <begin position="899"/>
        <end position="1213"/>
    </location>
</feature>
<organism evidence="17 18">
    <name type="scientific">Lottia gigantea</name>
    <name type="common">Giant owl limpet</name>
    <dbReference type="NCBI Taxonomy" id="225164"/>
    <lineage>
        <taxon>Eukaryota</taxon>
        <taxon>Metazoa</taxon>
        <taxon>Spiralia</taxon>
        <taxon>Lophotrochozoa</taxon>
        <taxon>Mollusca</taxon>
        <taxon>Gastropoda</taxon>
        <taxon>Patellogastropoda</taxon>
        <taxon>Lottioidea</taxon>
        <taxon>Lottiidae</taxon>
        <taxon>Lottia</taxon>
    </lineage>
</organism>
<comment type="catalytic activity">
    <reaction evidence="12">
        <text>ATP + H2O + xenobioticSide 1 = ADP + phosphate + xenobioticSide 2.</text>
        <dbReference type="EC" id="7.6.2.2"/>
    </reaction>
</comment>
<keyword evidence="4" id="KW-0813">Transport</keyword>
<feature type="domain" description="ABC transporter" evidence="15">
    <location>
        <begin position="629"/>
        <end position="853"/>
    </location>
</feature>
<feature type="domain" description="ABC transporter" evidence="15">
    <location>
        <begin position="1249"/>
        <end position="1482"/>
    </location>
</feature>
<feature type="region of interest" description="Disordered" evidence="13">
    <location>
        <begin position="852"/>
        <end position="871"/>
    </location>
</feature>
<evidence type="ECO:0000256" key="13">
    <source>
        <dbReference type="SAM" id="MobiDB-lite"/>
    </source>
</evidence>
<dbReference type="PROSITE" id="PS00211">
    <property type="entry name" value="ABC_TRANSPORTER_1"/>
    <property type="match status" value="2"/>
</dbReference>
<dbReference type="CDD" id="cd03250">
    <property type="entry name" value="ABCC_MRP_domain1"/>
    <property type="match status" value="1"/>
</dbReference>
<feature type="transmembrane region" description="Helical" evidence="14">
    <location>
        <begin position="317"/>
        <end position="339"/>
    </location>
</feature>
<evidence type="ECO:0000259" key="16">
    <source>
        <dbReference type="PROSITE" id="PS50929"/>
    </source>
</evidence>
<evidence type="ECO:0000259" key="15">
    <source>
        <dbReference type="PROSITE" id="PS50893"/>
    </source>
</evidence>
<dbReference type="InterPro" id="IPR011527">
    <property type="entry name" value="ABC1_TM_dom"/>
</dbReference>
<feature type="transmembrane region" description="Helical" evidence="14">
    <location>
        <begin position="497"/>
        <end position="521"/>
    </location>
</feature>
<feature type="transmembrane region" description="Helical" evidence="14">
    <location>
        <begin position="971"/>
        <end position="995"/>
    </location>
</feature>
<dbReference type="FunFam" id="3.40.50.300:FF:000997">
    <property type="entry name" value="Multidrug resistance-associated protein 1"/>
    <property type="match status" value="1"/>
</dbReference>
<evidence type="ECO:0000313" key="18">
    <source>
        <dbReference type="Proteomes" id="UP000030746"/>
    </source>
</evidence>
<keyword evidence="8" id="KW-0067">ATP-binding</keyword>
<keyword evidence="9" id="KW-1278">Translocase</keyword>
<feature type="domain" description="ABC transmembrane type-1" evidence="16">
    <location>
        <begin position="283"/>
        <end position="559"/>
    </location>
</feature>
<dbReference type="Pfam" id="PF00664">
    <property type="entry name" value="ABC_membrane"/>
    <property type="match status" value="2"/>
</dbReference>
<keyword evidence="5 14" id="KW-0812">Transmembrane</keyword>
<feature type="transmembrane region" description="Helical" evidence="14">
    <location>
        <begin position="1187"/>
        <end position="1208"/>
    </location>
</feature>
<feature type="transmembrane region" description="Helical" evidence="14">
    <location>
        <begin position="1158"/>
        <end position="1175"/>
    </location>
</feature>
<dbReference type="SUPFAM" id="SSF90123">
    <property type="entry name" value="ABC transporter transmembrane region"/>
    <property type="match status" value="2"/>
</dbReference>
<evidence type="ECO:0000256" key="10">
    <source>
        <dbReference type="ARBA" id="ARBA00022989"/>
    </source>
</evidence>
<dbReference type="SUPFAM" id="SSF52540">
    <property type="entry name" value="P-loop containing nucleoside triphosphate hydrolases"/>
    <property type="match status" value="2"/>
</dbReference>
<evidence type="ECO:0000256" key="9">
    <source>
        <dbReference type="ARBA" id="ARBA00022967"/>
    </source>
</evidence>
<evidence type="ECO:0000256" key="5">
    <source>
        <dbReference type="ARBA" id="ARBA00022692"/>
    </source>
</evidence>
<feature type="compositionally biased region" description="Polar residues" evidence="13">
    <location>
        <begin position="610"/>
        <end position="628"/>
    </location>
</feature>
<dbReference type="GO" id="GO:0008559">
    <property type="term" value="F:ABC-type xenobiotic transporter activity"/>
    <property type="evidence" value="ECO:0007669"/>
    <property type="project" value="UniProtKB-EC"/>
</dbReference>
<dbReference type="EMBL" id="KB203274">
    <property type="protein sequence ID" value="ESO85415.1"/>
    <property type="molecule type" value="Genomic_DNA"/>
</dbReference>
<keyword evidence="11 14" id="KW-0472">Membrane</keyword>
<dbReference type="InterPro" id="IPR036640">
    <property type="entry name" value="ABC1_TM_sf"/>
</dbReference>
<comment type="similarity">
    <text evidence="2">Belongs to the ABC transporter superfamily. ABCC family. Conjugate transporter (TC 3.A.1.208) subfamily.</text>
</comment>
<feature type="transmembrane region" description="Helical" evidence="14">
    <location>
        <begin position="1048"/>
        <end position="1081"/>
    </location>
</feature>
<dbReference type="PROSITE" id="PS50893">
    <property type="entry name" value="ABC_TRANSPORTER_2"/>
    <property type="match status" value="2"/>
</dbReference>
<feature type="transmembrane region" description="Helical" evidence="14">
    <location>
        <begin position="59"/>
        <end position="78"/>
    </location>
</feature>
<evidence type="ECO:0000256" key="11">
    <source>
        <dbReference type="ARBA" id="ARBA00023136"/>
    </source>
</evidence>
<evidence type="ECO:0000256" key="8">
    <source>
        <dbReference type="ARBA" id="ARBA00022840"/>
    </source>
</evidence>
<dbReference type="OrthoDB" id="6500128at2759"/>
<sequence length="1485" mass="167566">MTVLLILTPVVEILLTIFLFKITPSWADYVVCGLSIFTWFVHTVYVWHLRYIHNVSVRGPSLVICVYLLTLVSLAVHLRSVIYQHVEHSANLNSAEEYVSYTKLGIQLIYLLTLFPKRDRIYRTELFAGSINYDATDTEQVTWDHIRSYGSVNISEPSVELIEAEYDANCFSKLSFYWLRGMFRKGAMGKLRSGTDLYRLPKRLNSSKIDKKFKHVLNGYSSDGEVDLDNNVSRGSTTGYSSLLHDSSIQIMDPGRYRRVEKPKTLFKALNSAFGCEYYTLGILKLVADGLGFAGPILLNFLVSYIENKNEPEYHGYIYACGLLLSTFLGTIFSTQFDYHVKNVGFKMRCAIITTVYQKTLSVNTVNMSKFSTGQIVNFMSTDTDRIINFCPSFHAFWSLPFQVAVSLYLLHQQVGLAFLAGLAFAIILIPINRQLAIKIGDLSSKMMEQKDSRVKLMTEILSGIRVIKFYSWEKHFTSQVNSIRDQELKNLKCQKYLDALCVYFWATTPVLISILTFTTYSLLGHQLTAAKVFTSLSLFIMLIGPLNAFPWVINGLMESWVSLKRVEEFFKLKTFDPISYFSQHLDITSSIRVDKGSFSWLPKDSNIISSSQNGRTNQMPGSTNENPAGSEDSTNENSSSLLMLSNINLHIRKGQFLGIIGKVGSGKSSLLNALLAEMEKVGGRISIEKRDHGFSYASQEPWIQHATVRDNILFGQRYQVGKYDAVIHACALTDDLKMLPAGDRTEVGENGMTLSGGQKARVALARAVYQDKEVYLLDDPLSAVDSHVANHLYYKCIMGMLKDKTRILCTHHVKYLKEADIVIQMEDGHIVKSGRPSEVLPTIKDIIKEDRETEVGRNEEEGEERGLMSEEEKEKGVVKLHVYKSYWTAVGNCLAPCILIALFLMQASRNINDWWLSYWVTHSHTSTNNNHNTSNLYSFVPELLHFNHNNTSSIPDLNITQATDNVKFYLMIYGCLAGANSIFTLFRAFLFAYGGIEAAQLLHKKLLSSILKAPVLFFDTTPLGRIVNRFSSDIYSIDDSLPFILNIFLAQAYGIFGTIIITCYGLPWFAIILVPLGLLYYKIQKYYRQTSRELKRISSVTLSPIYAHFTETITGLTTIRAMKASERFRRENLQKLDLNQRAQFANNTAARWLDFRLQMLGVAMVTGVSFIAVLEHHYRSVNPGLVGLAISYSLSITGLLGGVVMSFTETEKQLVSVERAEQYINNVPHESWTGLLFPPSYWPIQGSVLFSHVTMRYREDLPNALDGVTFETEPAENIGIVGRTGSGKSSLFLALFRMTEIQHGEIMIDGINLHHLDLRDVRSRLAVIPQDPFLFSGSVRENLDPTRCFTDNAIQTAIIRCHLDTVITRLGGLNAEVSEHGRRLSVGQRQLLCLARALLTKAKVLCIDEATASVDQETDSLIQATIQEEFRDSTVLTIAHRLNTIMDSDRVLVMSEGKVVEFSSPQTLLQNKDTLFYQMVHGKS</sequence>
<dbReference type="FunFam" id="3.40.50.300:FF:000163">
    <property type="entry name" value="Multidrug resistance-associated protein member 4"/>
    <property type="match status" value="1"/>
</dbReference>
<dbReference type="GO" id="GO:0005524">
    <property type="term" value="F:ATP binding"/>
    <property type="evidence" value="ECO:0007669"/>
    <property type="project" value="UniProtKB-KW"/>
</dbReference>
<evidence type="ECO:0000256" key="6">
    <source>
        <dbReference type="ARBA" id="ARBA00022737"/>
    </source>
</evidence>
<dbReference type="InterPro" id="IPR017871">
    <property type="entry name" value="ABC_transporter-like_CS"/>
</dbReference>
<evidence type="ECO:0000256" key="7">
    <source>
        <dbReference type="ARBA" id="ARBA00022741"/>
    </source>
</evidence>
<dbReference type="InterPro" id="IPR003593">
    <property type="entry name" value="AAA+_ATPase"/>
</dbReference>
<protein>
    <recommendedName>
        <fullName evidence="3">ABC-type xenobiotic transporter</fullName>
        <ecNumber evidence="3">7.6.2.2</ecNumber>
    </recommendedName>
</protein>
<dbReference type="FunFam" id="1.20.1560.10:FF:000037">
    <property type="entry name" value="ATP-binding cassette subfamily C member 10"/>
    <property type="match status" value="1"/>
</dbReference>
<dbReference type="Gene3D" id="1.20.1560.10">
    <property type="entry name" value="ABC transporter type 1, transmembrane domain"/>
    <property type="match status" value="2"/>
</dbReference>
<dbReference type="STRING" id="225164.V3ZSB2"/>
<dbReference type="InterPro" id="IPR050173">
    <property type="entry name" value="ABC_transporter_C-like"/>
</dbReference>
<comment type="subcellular location">
    <subcellularLocation>
        <location evidence="1">Membrane</location>
        <topology evidence="1">Multi-pass membrane protein</topology>
    </subcellularLocation>
</comment>
<dbReference type="GO" id="GO:0016887">
    <property type="term" value="F:ATP hydrolysis activity"/>
    <property type="evidence" value="ECO:0007669"/>
    <property type="project" value="InterPro"/>
</dbReference>
<feature type="transmembrane region" description="Helical" evidence="14">
    <location>
        <begin position="98"/>
        <end position="115"/>
    </location>
</feature>
<reference evidence="17 18" key="1">
    <citation type="journal article" date="2013" name="Nature">
        <title>Insights into bilaterian evolution from three spiralian genomes.</title>
        <authorList>
            <person name="Simakov O."/>
            <person name="Marletaz F."/>
            <person name="Cho S.J."/>
            <person name="Edsinger-Gonzales E."/>
            <person name="Havlak P."/>
            <person name="Hellsten U."/>
            <person name="Kuo D.H."/>
            <person name="Larsson T."/>
            <person name="Lv J."/>
            <person name="Arendt D."/>
            <person name="Savage R."/>
            <person name="Osoegawa K."/>
            <person name="de Jong P."/>
            <person name="Grimwood J."/>
            <person name="Chapman J.A."/>
            <person name="Shapiro H."/>
            <person name="Aerts A."/>
            <person name="Otillar R.P."/>
            <person name="Terry A.Y."/>
            <person name="Boore J.L."/>
            <person name="Grigoriev I.V."/>
            <person name="Lindberg D.R."/>
            <person name="Seaver E.C."/>
            <person name="Weisblat D.A."/>
            <person name="Putnam N.H."/>
            <person name="Rokhsar D.S."/>
        </authorList>
    </citation>
    <scope>NUCLEOTIDE SEQUENCE [LARGE SCALE GENOMIC DNA]</scope>
</reference>
<dbReference type="Gene3D" id="3.40.50.300">
    <property type="entry name" value="P-loop containing nucleotide triphosphate hydrolases"/>
    <property type="match status" value="2"/>
</dbReference>
<proteinExistence type="inferred from homology"/>
<dbReference type="CDD" id="cd03244">
    <property type="entry name" value="ABCC_MRP_domain2"/>
    <property type="match status" value="1"/>
</dbReference>
<evidence type="ECO:0000256" key="12">
    <source>
        <dbReference type="ARBA" id="ARBA00034018"/>
    </source>
</evidence>
<dbReference type="PROSITE" id="PS50929">
    <property type="entry name" value="ABC_TM1F"/>
    <property type="match status" value="2"/>
</dbReference>
<dbReference type="Pfam" id="PF00005">
    <property type="entry name" value="ABC_tran"/>
    <property type="match status" value="2"/>
</dbReference>
<dbReference type="CDD" id="cd18605">
    <property type="entry name" value="ABC_6TM_MRP7_D2_like"/>
    <property type="match status" value="1"/>
</dbReference>
<feature type="region of interest" description="Disordered" evidence="13">
    <location>
        <begin position="610"/>
        <end position="638"/>
    </location>
</feature>
<dbReference type="InterPro" id="IPR027417">
    <property type="entry name" value="P-loop_NTPase"/>
</dbReference>
<keyword evidence="10 14" id="KW-1133">Transmembrane helix</keyword>
<evidence type="ECO:0000256" key="14">
    <source>
        <dbReference type="SAM" id="Phobius"/>
    </source>
</evidence>
<dbReference type="HOGENOM" id="CLU_000604_27_1_1"/>
<dbReference type="PANTHER" id="PTHR24223">
    <property type="entry name" value="ATP-BINDING CASSETTE SUB-FAMILY C"/>
    <property type="match status" value="1"/>
</dbReference>
<keyword evidence="18" id="KW-1185">Reference proteome</keyword>
<dbReference type="InterPro" id="IPR003439">
    <property type="entry name" value="ABC_transporter-like_ATP-bd"/>
</dbReference>
<dbReference type="GeneID" id="20244567"/>
<name>V3ZSB2_LOTGI</name>
<dbReference type="SMART" id="SM00382">
    <property type="entry name" value="AAA"/>
    <property type="match status" value="2"/>
</dbReference>
<feature type="transmembrane region" description="Helical" evidence="14">
    <location>
        <begin position="26"/>
        <end position="47"/>
    </location>
</feature>
<dbReference type="GO" id="GO:0016020">
    <property type="term" value="C:membrane"/>
    <property type="evidence" value="ECO:0007669"/>
    <property type="project" value="UniProtKB-SubCell"/>
</dbReference>
<dbReference type="KEGG" id="lgi:LOTGIDRAFT_183817"/>